<dbReference type="EC" id="4.2.1.33" evidence="6"/>
<dbReference type="InterPro" id="IPR015928">
    <property type="entry name" value="Aconitase/3IPM_dehydase_swvl"/>
</dbReference>
<dbReference type="NCBIfam" id="TIGR00171">
    <property type="entry name" value="leuD"/>
    <property type="match status" value="1"/>
</dbReference>
<dbReference type="InterPro" id="IPR033940">
    <property type="entry name" value="IPMI_Swivel"/>
</dbReference>
<evidence type="ECO:0000256" key="1">
    <source>
        <dbReference type="ARBA" id="ARBA00000491"/>
    </source>
</evidence>
<name>F8UGW0_9ZZZZ</name>
<comment type="catalytic activity">
    <reaction evidence="1">
        <text>(2R,3S)-3-isopropylmalate = (2S)-2-isopropylmalate</text>
        <dbReference type="Rhea" id="RHEA:32287"/>
        <dbReference type="ChEBI" id="CHEBI:1178"/>
        <dbReference type="ChEBI" id="CHEBI:35121"/>
        <dbReference type="EC" id="4.2.1.33"/>
    </reaction>
</comment>
<dbReference type="InterPro" id="IPR004431">
    <property type="entry name" value="3-IsopropMal_deHydase_ssu"/>
</dbReference>
<evidence type="ECO:0000256" key="9">
    <source>
        <dbReference type="ARBA" id="ARBA00023239"/>
    </source>
</evidence>
<dbReference type="PANTHER" id="PTHR43345">
    <property type="entry name" value="3-ISOPROPYLMALATE DEHYDRATASE SMALL SUBUNIT 2-RELATED-RELATED"/>
    <property type="match status" value="1"/>
</dbReference>
<evidence type="ECO:0000256" key="10">
    <source>
        <dbReference type="ARBA" id="ARBA00023304"/>
    </source>
</evidence>
<comment type="function">
    <text evidence="2">Catalyzes the isomerization between 2-isopropylmalate and 3-isopropylmalate, via the formation of 2-isopropylmaleate.</text>
</comment>
<protein>
    <recommendedName>
        <fullName evidence="6">3-isopropylmalate dehydratase</fullName>
        <ecNumber evidence="6">4.2.1.33</ecNumber>
    </recommendedName>
    <alternativeName>
        <fullName evidence="11">Alpha-IPM isomerase</fullName>
    </alternativeName>
    <alternativeName>
        <fullName evidence="12">Isopropylmalate isomerase</fullName>
    </alternativeName>
</protein>
<dbReference type="Pfam" id="PF00694">
    <property type="entry name" value="Aconitase_C"/>
    <property type="match status" value="1"/>
</dbReference>
<accession>F8UGW0</accession>
<dbReference type="PANTHER" id="PTHR43345:SF5">
    <property type="entry name" value="3-ISOPROPYLMALATE DEHYDRATASE SMALL SUBUNIT"/>
    <property type="match status" value="1"/>
</dbReference>
<evidence type="ECO:0000256" key="7">
    <source>
        <dbReference type="ARBA" id="ARBA00022430"/>
    </source>
</evidence>
<reference evidence="14" key="1">
    <citation type="submission" date="2011-04" db="EMBL/GenBank/DDBJ databases">
        <title>Taxonomic and functional metagenomic profiling of the microbial community in the anoxic sediment of a brackish shallow lake (Laguna de Carrizo Central Spain).</title>
        <authorList>
            <consortium name="CONSOLIDER consortium CSD2007-00005"/>
            <person name="Guazzaroni M.-E."/>
            <person name="Richter M."/>
            <person name="Garcia-Salamanca A."/>
            <person name="Yarza P."/>
            <person name="Ferrer M."/>
        </authorList>
    </citation>
    <scope>NUCLEOTIDE SEQUENCE</scope>
</reference>
<dbReference type="SUPFAM" id="SSF52016">
    <property type="entry name" value="LeuD/IlvD-like"/>
    <property type="match status" value="1"/>
</dbReference>
<keyword evidence="8" id="KW-0028">Amino-acid biosynthesis</keyword>
<dbReference type="UniPathway" id="UPA00048">
    <property type="reaction ID" value="UER00071"/>
</dbReference>
<dbReference type="GO" id="GO:0003861">
    <property type="term" value="F:3-isopropylmalate dehydratase activity"/>
    <property type="evidence" value="ECO:0007669"/>
    <property type="project" value="UniProtKB-EC"/>
</dbReference>
<evidence type="ECO:0000256" key="5">
    <source>
        <dbReference type="ARBA" id="ARBA00011271"/>
    </source>
</evidence>
<keyword evidence="10" id="KW-0100">Branched-chain amino acid biosynthesis</keyword>
<sequence>MTPFTTLTAIAAPLEMANVDTDRVIPVRFLRKLRSDKAGYDPYLFHDMRFDNDGREKPDFVLNQPAYRKAGILVAGANFGCGSSREGAVYALLDYGIRAVIAPSFGDIHYANELQNGMLPVILPEEICRGLRDQLRAKPGATLAIDLPAQTVIDTEGTAHPFTIDPVYKERLLKGLDDISLVLENAPAIETFEHDYHAGRPWLA</sequence>
<dbReference type="AlphaFoldDB" id="F8UGW0"/>
<keyword evidence="7" id="KW-0432">Leucine biosynthesis</keyword>
<evidence type="ECO:0000313" key="14">
    <source>
        <dbReference type="EMBL" id="AEI30267.1"/>
    </source>
</evidence>
<dbReference type="NCBIfam" id="NF002458">
    <property type="entry name" value="PRK01641.1"/>
    <property type="match status" value="1"/>
</dbReference>
<evidence type="ECO:0000256" key="4">
    <source>
        <dbReference type="ARBA" id="ARBA00009845"/>
    </source>
</evidence>
<evidence type="ECO:0000256" key="12">
    <source>
        <dbReference type="ARBA" id="ARBA00033368"/>
    </source>
</evidence>
<gene>
    <name evidence="14" type="ORF">LDC_03227</name>
</gene>
<dbReference type="HAMAP" id="MF_01031">
    <property type="entry name" value="LeuD_type1"/>
    <property type="match status" value="1"/>
</dbReference>
<evidence type="ECO:0000259" key="13">
    <source>
        <dbReference type="Pfam" id="PF00694"/>
    </source>
</evidence>
<dbReference type="InterPro" id="IPR000573">
    <property type="entry name" value="AconitaseA/IPMdHydase_ssu_swvl"/>
</dbReference>
<keyword evidence="9 14" id="KW-0456">Lyase</keyword>
<dbReference type="FunFam" id="3.20.19.10:FF:000003">
    <property type="entry name" value="3-isopropylmalate dehydratase small subunit"/>
    <property type="match status" value="1"/>
</dbReference>
<evidence type="ECO:0000256" key="11">
    <source>
        <dbReference type="ARBA" id="ARBA00031631"/>
    </source>
</evidence>
<dbReference type="GO" id="GO:0009098">
    <property type="term" value="P:L-leucine biosynthetic process"/>
    <property type="evidence" value="ECO:0007669"/>
    <property type="project" value="UniProtKB-UniPathway"/>
</dbReference>
<dbReference type="Gene3D" id="3.20.19.10">
    <property type="entry name" value="Aconitase, domain 4"/>
    <property type="match status" value="1"/>
</dbReference>
<comment type="similarity">
    <text evidence="4">Belongs to the LeuD family. LeuD type 1 subfamily.</text>
</comment>
<feature type="domain" description="Aconitase A/isopropylmalate dehydratase small subunit swivel" evidence="13">
    <location>
        <begin position="1"/>
        <end position="125"/>
    </location>
</feature>
<evidence type="ECO:0000256" key="2">
    <source>
        <dbReference type="ARBA" id="ARBA00002695"/>
    </source>
</evidence>
<evidence type="ECO:0000256" key="6">
    <source>
        <dbReference type="ARBA" id="ARBA00011998"/>
    </source>
</evidence>
<evidence type="ECO:0000256" key="3">
    <source>
        <dbReference type="ARBA" id="ARBA00004729"/>
    </source>
</evidence>
<dbReference type="EMBL" id="JF805030">
    <property type="protein sequence ID" value="AEI30267.1"/>
    <property type="molecule type" value="Genomic_DNA"/>
</dbReference>
<comment type="pathway">
    <text evidence="3">Amino-acid biosynthesis; L-leucine biosynthesis; L-leucine from 3-methyl-2-oxobutanoate: step 2/4.</text>
</comment>
<comment type="subunit">
    <text evidence="5">Heterodimer of LeuC and LeuD.</text>
</comment>
<proteinExistence type="inferred from homology"/>
<dbReference type="CDD" id="cd01577">
    <property type="entry name" value="IPMI_Swivel"/>
    <property type="match status" value="1"/>
</dbReference>
<dbReference type="InterPro" id="IPR050075">
    <property type="entry name" value="LeuD"/>
</dbReference>
<organism evidence="14">
    <name type="scientific">uncultured microorganism</name>
    <dbReference type="NCBI Taxonomy" id="358574"/>
    <lineage>
        <taxon>unclassified sequences</taxon>
        <taxon>environmental samples</taxon>
    </lineage>
</organism>
<evidence type="ECO:0000256" key="8">
    <source>
        <dbReference type="ARBA" id="ARBA00022605"/>
    </source>
</evidence>